<dbReference type="Proteomes" id="UP000003835">
    <property type="component" value="Unassembled WGS sequence"/>
</dbReference>
<dbReference type="Gene3D" id="2.40.160.160">
    <property type="entry name" value="Inverse autotransporter, beta-domain"/>
    <property type="match status" value="1"/>
</dbReference>
<dbReference type="InterPro" id="IPR006626">
    <property type="entry name" value="PbH1"/>
</dbReference>
<sequence>MKNTKLGLISVLLLSISSPPMLAQTEAESETADTLRIKPRLGIGHTSSGGGFDGFTRLEGFVPLLQTPGKNLTFLEGRLFLDNDDANLGGNLILGYRTYSANSHRIWGGYMSYDNRHTGHNTFNQLGLGIESLGTVWDFRVNGYLPIGDTRQGVGDAGVRDIFFRRNFLILEQGQNKEAAMGGWDAEVGAKLARIGIDGDLRGYGGLYWYDAEGSSEIWGWRVRLEARPSDNFNLGLSLQNDDLFGTNLVFTVGATFPGSRPQGLGDEDDQVLARVAESVQRTNAIVIDHQDDFQDVPATNPETGEPYVFQHIRLGEMGGEGTFESPFGIVENGLDQTVSDGNDIVYVQPGTNPGIPPFTIPDRVQVLSTGPIQQLDTVETGIVQLPLSGAGILPTITPGAAASVTLGNRTTLSGFYIPDAATFAIEGREIDTVTIRDNAIANSTQVGIVLLETTGTVTVTDNRIDTTGGLGNSGFFIGNTAGSVDLNLVRNQIVNTTGDGMGIVLFNAEDSTVTLSENILTDNLLNGIGFRLANSVNVNFNINDNTSQNNGSAGLFSELFSNSNSRVTLINNEISYNQFDGIYMALIDNSEGIVTMTNNNLRGNQEDGIVIGLFADSDEIVTIVDNTLSENQFNGINVLLRDNSQGTVNVTNNTILNNQFDGIIFTFLDDSRGRVTIVENTLARNQRRGMTVQSTMTAEGEVLIQNNLISDNETLGIAGLMIGDSSLGVTIDNNEILSNGHHGIGVSIQEAATLRLEITDNRVDRNGFQGVDLNFPQPDGIFIDALNNSTLQLLLERNTVMDNARFGAFILAEDQSELFAGVRFNTFTGNPGTLDNANGFVVQTGSLTNLEPESTICLDLSNNTSENGFSLNYTDLDSTFKADTTANNGTISIPQLPVEPLGDCPVP</sequence>
<evidence type="ECO:0000313" key="6">
    <source>
        <dbReference type="Proteomes" id="UP000003835"/>
    </source>
</evidence>
<dbReference type="Gene3D" id="2.160.20.10">
    <property type="entry name" value="Single-stranded right-handed beta-helix, Pectin lyase-like"/>
    <property type="match status" value="2"/>
</dbReference>
<dbReference type="Pfam" id="PF13229">
    <property type="entry name" value="Beta_helix"/>
    <property type="match status" value="2"/>
</dbReference>
<dbReference type="PANTHER" id="PTHR22990:SF15">
    <property type="entry name" value="F-BOX ONLY PROTEIN 10"/>
    <property type="match status" value="1"/>
</dbReference>
<keyword evidence="1" id="KW-0677">Repeat</keyword>
<evidence type="ECO:0008006" key="7">
    <source>
        <dbReference type="Google" id="ProtNLM"/>
    </source>
</evidence>
<dbReference type="eggNOG" id="COG3420">
    <property type="taxonomic scope" value="Bacteria"/>
</dbReference>
<feature type="domain" description="Right handed beta helix" evidence="4">
    <location>
        <begin position="644"/>
        <end position="774"/>
    </location>
</feature>
<feature type="domain" description="Right handed beta helix" evidence="4">
    <location>
        <begin position="413"/>
        <end position="540"/>
    </location>
</feature>
<dbReference type="RefSeq" id="WP_006098047.1">
    <property type="nucleotide sequence ID" value="NZ_DS989841.1"/>
</dbReference>
<protein>
    <recommendedName>
        <fullName evidence="7">Right handed beta helix domain-containing protein</fullName>
    </recommendedName>
</protein>
<evidence type="ECO:0000313" key="5">
    <source>
        <dbReference type="EMBL" id="EDX78571.1"/>
    </source>
</evidence>
<dbReference type="InterPro" id="IPR038177">
    <property type="entry name" value="IAT_beta_sf"/>
</dbReference>
<dbReference type="InterPro" id="IPR012334">
    <property type="entry name" value="Pectin_lyas_fold"/>
</dbReference>
<evidence type="ECO:0000256" key="2">
    <source>
        <dbReference type="SAM" id="SignalP"/>
    </source>
</evidence>
<gene>
    <name evidence="5" type="ORF">MC7420_7224</name>
</gene>
<dbReference type="PANTHER" id="PTHR22990">
    <property type="entry name" value="F-BOX ONLY PROTEIN"/>
    <property type="match status" value="1"/>
</dbReference>
<dbReference type="eggNOG" id="COG3210">
    <property type="taxonomic scope" value="Bacteria"/>
</dbReference>
<proteinExistence type="predicted"/>
<accession>B4VI48</accession>
<organism evidence="5 6">
    <name type="scientific">Coleofasciculus chthonoplastes PCC 7420</name>
    <dbReference type="NCBI Taxonomy" id="118168"/>
    <lineage>
        <taxon>Bacteria</taxon>
        <taxon>Bacillati</taxon>
        <taxon>Cyanobacteriota</taxon>
        <taxon>Cyanophyceae</taxon>
        <taxon>Coleofasciculales</taxon>
        <taxon>Coleofasciculaceae</taxon>
        <taxon>Coleofasciculus</taxon>
    </lineage>
</organism>
<dbReference type="AlphaFoldDB" id="B4VI48"/>
<name>B4VI48_9CYAN</name>
<dbReference type="HOGENOM" id="CLU_011143_0_0_3"/>
<feature type="chain" id="PRO_5002827572" description="Right handed beta helix domain-containing protein" evidence="2">
    <location>
        <begin position="24"/>
        <end position="908"/>
    </location>
</feature>
<reference evidence="5 6" key="1">
    <citation type="submission" date="2008-07" db="EMBL/GenBank/DDBJ databases">
        <authorList>
            <person name="Tandeau de Marsac N."/>
            <person name="Ferriera S."/>
            <person name="Johnson J."/>
            <person name="Kravitz S."/>
            <person name="Beeson K."/>
            <person name="Sutton G."/>
            <person name="Rogers Y.-H."/>
            <person name="Friedman R."/>
            <person name="Frazier M."/>
            <person name="Venter J.C."/>
        </authorList>
    </citation>
    <scope>NUCLEOTIDE SEQUENCE [LARGE SCALE GENOMIC DNA]</scope>
    <source>
        <strain evidence="5 6">PCC 7420</strain>
    </source>
</reference>
<evidence type="ECO:0000259" key="3">
    <source>
        <dbReference type="Pfam" id="PF11924"/>
    </source>
</evidence>
<keyword evidence="2" id="KW-0732">Signal</keyword>
<dbReference type="InterPro" id="IPR039448">
    <property type="entry name" value="Beta_helix"/>
</dbReference>
<keyword evidence="6" id="KW-1185">Reference proteome</keyword>
<evidence type="ECO:0000256" key="1">
    <source>
        <dbReference type="ARBA" id="ARBA00022737"/>
    </source>
</evidence>
<dbReference type="OrthoDB" id="245699at2"/>
<dbReference type="GO" id="GO:0006511">
    <property type="term" value="P:ubiquitin-dependent protein catabolic process"/>
    <property type="evidence" value="ECO:0007669"/>
    <property type="project" value="TreeGrafter"/>
</dbReference>
<dbReference type="SMART" id="SM00710">
    <property type="entry name" value="PbH1"/>
    <property type="match status" value="14"/>
</dbReference>
<feature type="domain" description="Inverse autotransporter beta-domain" evidence="3">
    <location>
        <begin position="58"/>
        <end position="191"/>
    </location>
</feature>
<dbReference type="SUPFAM" id="SSF51126">
    <property type="entry name" value="Pectin lyase-like"/>
    <property type="match status" value="3"/>
</dbReference>
<evidence type="ECO:0000259" key="4">
    <source>
        <dbReference type="Pfam" id="PF13229"/>
    </source>
</evidence>
<dbReference type="InterPro" id="IPR011050">
    <property type="entry name" value="Pectin_lyase_fold/virulence"/>
</dbReference>
<dbReference type="InterPro" id="IPR051550">
    <property type="entry name" value="SCF-Subunits/Alg-Epimerases"/>
</dbReference>
<dbReference type="Pfam" id="PF11924">
    <property type="entry name" value="IAT_beta"/>
    <property type="match status" value="1"/>
</dbReference>
<feature type="signal peptide" evidence="2">
    <location>
        <begin position="1"/>
        <end position="23"/>
    </location>
</feature>
<dbReference type="EMBL" id="DS989841">
    <property type="protein sequence ID" value="EDX78571.1"/>
    <property type="molecule type" value="Genomic_DNA"/>
</dbReference>
<dbReference type="InterPro" id="IPR024519">
    <property type="entry name" value="IAT_beta"/>
</dbReference>
<dbReference type="STRING" id="118168.MC7420_7224"/>